<dbReference type="VEuPathDB" id="FungiDB:BO97DRAFT_180959"/>
<keyword evidence="2" id="KW-1185">Reference proteome</keyword>
<accession>A0A395I7I6</accession>
<dbReference type="GeneID" id="37194679"/>
<dbReference type="RefSeq" id="XP_025555231.1">
    <property type="nucleotide sequence ID" value="XM_025690390.1"/>
</dbReference>
<name>A0A395I7I6_ASPHC</name>
<dbReference type="AlphaFoldDB" id="A0A395I7I6"/>
<sequence length="161" mass="18205">MLDQGVICLLNATMRVCWLTKSLTGFSRRLFTLLSHTCHSMREGKRRIMDACLLVSVLAAVKRSGQRLSVPATDATIRHLTPDTHESRLFVRVPLSAPVGKIRCYLFYHIRTRCCYVGSLTSPLQESRNLDRSWTVWRLIAAMTCRELLIGAQLLSGLEAE</sequence>
<dbReference type="Proteomes" id="UP000248961">
    <property type="component" value="Unassembled WGS sequence"/>
</dbReference>
<dbReference type="EMBL" id="KZ824270">
    <property type="protein sequence ID" value="RAL16077.1"/>
    <property type="molecule type" value="Genomic_DNA"/>
</dbReference>
<organism evidence="1 2">
    <name type="scientific">Aspergillus homomorphus (strain CBS 101889)</name>
    <dbReference type="NCBI Taxonomy" id="1450537"/>
    <lineage>
        <taxon>Eukaryota</taxon>
        <taxon>Fungi</taxon>
        <taxon>Dikarya</taxon>
        <taxon>Ascomycota</taxon>
        <taxon>Pezizomycotina</taxon>
        <taxon>Eurotiomycetes</taxon>
        <taxon>Eurotiomycetidae</taxon>
        <taxon>Eurotiales</taxon>
        <taxon>Aspergillaceae</taxon>
        <taxon>Aspergillus</taxon>
        <taxon>Aspergillus subgen. Circumdati</taxon>
    </lineage>
</organism>
<evidence type="ECO:0000313" key="2">
    <source>
        <dbReference type="Proteomes" id="UP000248961"/>
    </source>
</evidence>
<gene>
    <name evidence="1" type="ORF">BO97DRAFT_180959</name>
</gene>
<proteinExistence type="predicted"/>
<evidence type="ECO:0000313" key="1">
    <source>
        <dbReference type="EMBL" id="RAL16077.1"/>
    </source>
</evidence>
<reference evidence="1 2" key="1">
    <citation type="submission" date="2018-02" db="EMBL/GenBank/DDBJ databases">
        <title>The genomes of Aspergillus section Nigri reveals drivers in fungal speciation.</title>
        <authorList>
            <consortium name="DOE Joint Genome Institute"/>
            <person name="Vesth T.C."/>
            <person name="Nybo J."/>
            <person name="Theobald S."/>
            <person name="Brandl J."/>
            <person name="Frisvad J.C."/>
            <person name="Nielsen K.F."/>
            <person name="Lyhne E.K."/>
            <person name="Kogle M.E."/>
            <person name="Kuo A."/>
            <person name="Riley R."/>
            <person name="Clum A."/>
            <person name="Nolan M."/>
            <person name="Lipzen A."/>
            <person name="Salamov A."/>
            <person name="Henrissat B."/>
            <person name="Wiebenga A."/>
            <person name="De vries R.P."/>
            <person name="Grigoriev I.V."/>
            <person name="Mortensen U.H."/>
            <person name="Andersen M.R."/>
            <person name="Baker S.E."/>
        </authorList>
    </citation>
    <scope>NUCLEOTIDE SEQUENCE [LARGE SCALE GENOMIC DNA]</scope>
    <source>
        <strain evidence="1 2">CBS 101889</strain>
    </source>
</reference>
<protein>
    <submittedName>
        <fullName evidence="1">Uncharacterized protein</fullName>
    </submittedName>
</protein>